<dbReference type="Pfam" id="PF01965">
    <property type="entry name" value="DJ-1_PfpI"/>
    <property type="match status" value="1"/>
</dbReference>
<keyword evidence="2" id="KW-0238">DNA-binding</keyword>
<dbReference type="SUPFAM" id="SSF52317">
    <property type="entry name" value="Class I glutamine amidotransferase-like"/>
    <property type="match status" value="1"/>
</dbReference>
<gene>
    <name evidence="5" type="ORF">GV64_14685</name>
</gene>
<dbReference type="PANTHER" id="PTHR43130">
    <property type="entry name" value="ARAC-FAMILY TRANSCRIPTIONAL REGULATOR"/>
    <property type="match status" value="1"/>
</dbReference>
<dbReference type="InterPro" id="IPR018060">
    <property type="entry name" value="HTH_AraC"/>
</dbReference>
<keyword evidence="3" id="KW-0804">Transcription</keyword>
<dbReference type="Proteomes" id="UP000027997">
    <property type="component" value="Unassembled WGS sequence"/>
</dbReference>
<dbReference type="PROSITE" id="PS01124">
    <property type="entry name" value="HTH_ARAC_FAMILY_2"/>
    <property type="match status" value="1"/>
</dbReference>
<dbReference type="Pfam" id="PF12833">
    <property type="entry name" value="HTH_18"/>
    <property type="match status" value="1"/>
</dbReference>
<dbReference type="STRING" id="305900.GV64_14685"/>
<dbReference type="InterPro" id="IPR020449">
    <property type="entry name" value="Tscrpt_reg_AraC-type_HTH"/>
</dbReference>
<keyword evidence="6" id="KW-1185">Reference proteome</keyword>
<feature type="domain" description="HTH araC/xylS-type" evidence="4">
    <location>
        <begin position="220"/>
        <end position="318"/>
    </location>
</feature>
<dbReference type="Gene3D" id="3.40.50.880">
    <property type="match status" value="1"/>
</dbReference>
<dbReference type="Gene3D" id="1.10.10.60">
    <property type="entry name" value="Homeodomain-like"/>
    <property type="match status" value="2"/>
</dbReference>
<dbReference type="PROSITE" id="PS00041">
    <property type="entry name" value="HTH_ARAC_FAMILY_1"/>
    <property type="match status" value="1"/>
</dbReference>
<accession>A0A081KCE2</accession>
<dbReference type="GO" id="GO:0003700">
    <property type="term" value="F:DNA-binding transcription factor activity"/>
    <property type="evidence" value="ECO:0007669"/>
    <property type="project" value="InterPro"/>
</dbReference>
<evidence type="ECO:0000313" key="6">
    <source>
        <dbReference type="Proteomes" id="UP000027997"/>
    </source>
</evidence>
<evidence type="ECO:0000256" key="3">
    <source>
        <dbReference type="ARBA" id="ARBA00023163"/>
    </source>
</evidence>
<dbReference type="PRINTS" id="PR00032">
    <property type="entry name" value="HTHARAC"/>
</dbReference>
<evidence type="ECO:0000256" key="1">
    <source>
        <dbReference type="ARBA" id="ARBA00023015"/>
    </source>
</evidence>
<comment type="caution">
    <text evidence="5">The sequence shown here is derived from an EMBL/GenBank/DDBJ whole genome shotgun (WGS) entry which is preliminary data.</text>
</comment>
<sequence>MNRVLIPMVEHMISTSVTLPLEMLEAAMTYTRLTSTKKTIEVHFCALKPEPVTTTGGLRLTPDRTFKQSGIGDLILIPALWRNPIPVVRKHPDIIEWIKLQYDAGAVFAAAGTGVTFMAAAGLLDNKPATTHWFYMEKLQRFFPEVDFKPNHLITRADRIYCAGSVNSVADLMVHLLGVSLGESVAQRVEQQFSHEIRKPFKDTHYADDHTTAHQDEIIVSLQDFIHHQFVSDISIEDMCRLSGLNTRTLNRRFQQATSSAPMEYVRKIRLDQARDLLKNTNLSIAEIALQVGYSDADYFSRLFKRQYQLTPSEFRRSVRGKLFYLND</sequence>
<dbReference type="InterPro" id="IPR009057">
    <property type="entry name" value="Homeodomain-like_sf"/>
</dbReference>
<proteinExistence type="predicted"/>
<evidence type="ECO:0000259" key="4">
    <source>
        <dbReference type="PROSITE" id="PS01124"/>
    </source>
</evidence>
<dbReference type="EMBL" id="JOJP01000001">
    <property type="protein sequence ID" value="KEI71818.1"/>
    <property type="molecule type" value="Genomic_DNA"/>
</dbReference>
<evidence type="ECO:0000313" key="5">
    <source>
        <dbReference type="EMBL" id="KEI71818.1"/>
    </source>
</evidence>
<dbReference type="InterPro" id="IPR052158">
    <property type="entry name" value="INH-QAR"/>
</dbReference>
<evidence type="ECO:0000256" key="2">
    <source>
        <dbReference type="ARBA" id="ARBA00023125"/>
    </source>
</evidence>
<dbReference type="InterPro" id="IPR002818">
    <property type="entry name" value="DJ-1/PfpI"/>
</dbReference>
<name>A0A081KCE2_9GAMM</name>
<dbReference type="eggNOG" id="COG4977">
    <property type="taxonomic scope" value="Bacteria"/>
</dbReference>
<dbReference type="AlphaFoldDB" id="A0A081KCE2"/>
<dbReference type="SUPFAM" id="SSF46689">
    <property type="entry name" value="Homeodomain-like"/>
    <property type="match status" value="2"/>
</dbReference>
<organism evidence="5 6">
    <name type="scientific">Endozoicomonas elysicola</name>
    <dbReference type="NCBI Taxonomy" id="305900"/>
    <lineage>
        <taxon>Bacteria</taxon>
        <taxon>Pseudomonadati</taxon>
        <taxon>Pseudomonadota</taxon>
        <taxon>Gammaproteobacteria</taxon>
        <taxon>Oceanospirillales</taxon>
        <taxon>Endozoicomonadaceae</taxon>
        <taxon>Endozoicomonas</taxon>
    </lineage>
</organism>
<dbReference type="InterPro" id="IPR018062">
    <property type="entry name" value="HTH_AraC-typ_CS"/>
</dbReference>
<dbReference type="InterPro" id="IPR029062">
    <property type="entry name" value="Class_I_gatase-like"/>
</dbReference>
<keyword evidence="1" id="KW-0805">Transcription regulation</keyword>
<dbReference type="SMART" id="SM00342">
    <property type="entry name" value="HTH_ARAC"/>
    <property type="match status" value="1"/>
</dbReference>
<dbReference type="PANTHER" id="PTHR43130:SF11">
    <property type="entry name" value="TRANSCRIPTIONAL REGULATORY PROTEIN"/>
    <property type="match status" value="1"/>
</dbReference>
<reference evidence="5 6" key="1">
    <citation type="submission" date="2014-06" db="EMBL/GenBank/DDBJ databases">
        <title>Whole Genome Sequences of Three Symbiotic Endozoicomonas Bacteria.</title>
        <authorList>
            <person name="Neave M.J."/>
            <person name="Apprill A."/>
            <person name="Voolstra C.R."/>
        </authorList>
    </citation>
    <scope>NUCLEOTIDE SEQUENCE [LARGE SCALE GENOMIC DNA]</scope>
    <source>
        <strain evidence="5 6">DSM 22380</strain>
    </source>
</reference>
<dbReference type="GO" id="GO:0043565">
    <property type="term" value="F:sequence-specific DNA binding"/>
    <property type="evidence" value="ECO:0007669"/>
    <property type="project" value="InterPro"/>
</dbReference>
<protein>
    <recommendedName>
        <fullName evidence="4">HTH araC/xylS-type domain-containing protein</fullName>
    </recommendedName>
</protein>